<evidence type="ECO:0008006" key="4">
    <source>
        <dbReference type="Google" id="ProtNLM"/>
    </source>
</evidence>
<feature type="region of interest" description="Disordered" evidence="1">
    <location>
        <begin position="453"/>
        <end position="638"/>
    </location>
</feature>
<accession>A0ABP0D089</accession>
<name>A0ABP0D089_9PEZI</name>
<evidence type="ECO:0000313" key="2">
    <source>
        <dbReference type="EMBL" id="CAK7237438.1"/>
    </source>
</evidence>
<evidence type="ECO:0000313" key="3">
    <source>
        <dbReference type="Proteomes" id="UP001642405"/>
    </source>
</evidence>
<dbReference type="EMBL" id="CAWUHB010000153">
    <property type="protein sequence ID" value="CAK7237438.1"/>
    <property type="molecule type" value="Genomic_DNA"/>
</dbReference>
<keyword evidence="3" id="KW-1185">Reference proteome</keyword>
<feature type="compositionally biased region" description="Polar residues" evidence="1">
    <location>
        <begin position="165"/>
        <end position="179"/>
    </location>
</feature>
<organism evidence="2 3">
    <name type="scientific">Sporothrix curviconia</name>
    <dbReference type="NCBI Taxonomy" id="1260050"/>
    <lineage>
        <taxon>Eukaryota</taxon>
        <taxon>Fungi</taxon>
        <taxon>Dikarya</taxon>
        <taxon>Ascomycota</taxon>
        <taxon>Pezizomycotina</taxon>
        <taxon>Sordariomycetes</taxon>
        <taxon>Sordariomycetidae</taxon>
        <taxon>Ophiostomatales</taxon>
        <taxon>Ophiostomataceae</taxon>
        <taxon>Sporothrix</taxon>
    </lineage>
</organism>
<dbReference type="Proteomes" id="UP001642405">
    <property type="component" value="Unassembled WGS sequence"/>
</dbReference>
<reference evidence="2 3" key="1">
    <citation type="submission" date="2024-01" db="EMBL/GenBank/DDBJ databases">
        <authorList>
            <person name="Allen C."/>
            <person name="Tagirdzhanova G."/>
        </authorList>
    </citation>
    <scope>NUCLEOTIDE SEQUENCE [LARGE SCALE GENOMIC DNA]</scope>
</reference>
<sequence length="664" mass="71031">MALDAPAMAYGLTPAKMNAARQHVQTLSSRDREALLRALLEQYEQPQMATAPKGLPVATSLSSQSSAATSTASISAFTSSLFGCPPLREEAEEEAEEEADKESILSPPSPQQPTRASATPSTTPADSLTSSAPSLSSSTASSGRWMAPSPTPSSRLRSQSLSMSNPQPLRSSFSTSQLQKAPAHSRSRSLESTASMADVPQPLQLPGAKKALPKPILTIDTAVAASVVLLKTTRPQQGKEHLHLQHLQRLQRLQEPLQIQQQKQKQHTYWCTACGEKLYGRTTWAQHDAACRGNERRLACDGPTSGSHGHSGAGSGSRRESVRPQRAWGCGFCAAFLGSLERYQAHVAGHFERGRTLGHWHFANVIYGLLHQPAVHKPWKRLWAARVAALPAHLRPKATWSPGCCLFVREADDRETSLQEALEFFDTNLDSASTLALQADALAIYIAVPIDDDSQKPRQQPVPETKDQPTASVARPQLQENSPSPATSTTNLLPASTPISSPPATVLTGPTKNTALRSIPTFSTPLKPNNSTLSPSNLDVTKKDSKRASRLSPRKPSFLFKSKASTSSPETAAEKTAAISGEPATRQVIRKSPSSGTKLSKAHPPIYATMATGYASEQPPAPPPKPGAYGSTSPAGESTADWNSIATTIVDDIMAPVNALHITV</sequence>
<feature type="compositionally biased region" description="Polar residues" evidence="1">
    <location>
        <begin position="508"/>
        <end position="539"/>
    </location>
</feature>
<gene>
    <name evidence="2" type="ORF">SCUCBS95973_009960</name>
</gene>
<comment type="caution">
    <text evidence="2">The sequence shown here is derived from an EMBL/GenBank/DDBJ whole genome shotgun (WGS) entry which is preliminary data.</text>
</comment>
<feature type="region of interest" description="Disordered" evidence="1">
    <location>
        <begin position="82"/>
        <end position="208"/>
    </location>
</feature>
<proteinExistence type="predicted"/>
<evidence type="ECO:0000256" key="1">
    <source>
        <dbReference type="SAM" id="MobiDB-lite"/>
    </source>
</evidence>
<feature type="compositionally biased region" description="Low complexity" evidence="1">
    <location>
        <begin position="152"/>
        <end position="164"/>
    </location>
</feature>
<feature type="compositionally biased region" description="Low complexity" evidence="1">
    <location>
        <begin position="494"/>
        <end position="505"/>
    </location>
</feature>
<feature type="compositionally biased region" description="Polar residues" evidence="1">
    <location>
        <begin position="478"/>
        <end position="493"/>
    </location>
</feature>
<feature type="compositionally biased region" description="Low complexity" evidence="1">
    <location>
        <begin position="116"/>
        <end position="142"/>
    </location>
</feature>
<protein>
    <recommendedName>
        <fullName evidence="4">C2H2-type domain-containing protein</fullName>
    </recommendedName>
</protein>
<feature type="region of interest" description="Disordered" evidence="1">
    <location>
        <begin position="301"/>
        <end position="320"/>
    </location>
</feature>
<feature type="compositionally biased region" description="Acidic residues" evidence="1">
    <location>
        <begin position="90"/>
        <end position="100"/>
    </location>
</feature>